<keyword evidence="1" id="KW-0472">Membrane</keyword>
<dbReference type="RefSeq" id="WP_250095611.1">
    <property type="nucleotide sequence ID" value="NZ_JAKRYL010000005.1"/>
</dbReference>
<reference evidence="2" key="1">
    <citation type="submission" date="2022-02" db="EMBL/GenBank/DDBJ databases">
        <title>Halalkalibacter sp. nov. isolated from Lonar Lake, India.</title>
        <authorList>
            <person name="Joshi A."/>
            <person name="Thite S."/>
            <person name="Lodha T."/>
        </authorList>
    </citation>
    <scope>NUCLEOTIDE SEQUENCE</scope>
    <source>
        <strain evidence="2">MEB205</strain>
    </source>
</reference>
<dbReference type="EMBL" id="JAKRYL010000005">
    <property type="protein sequence ID" value="MCL7746695.1"/>
    <property type="molecule type" value="Genomic_DNA"/>
</dbReference>
<evidence type="ECO:0000313" key="3">
    <source>
        <dbReference type="Proteomes" id="UP001139150"/>
    </source>
</evidence>
<feature type="transmembrane region" description="Helical" evidence="1">
    <location>
        <begin position="77"/>
        <end position="97"/>
    </location>
</feature>
<dbReference type="Pfam" id="PF17280">
    <property type="entry name" value="DUF5345"/>
    <property type="match status" value="1"/>
</dbReference>
<sequence length="111" mass="12722">MKRSEDQEHIRKLQQDWKQLDELGDRSSASFAEIKEQLAAYRVKQKQVFFKELIIFLATAVLILSVTLTSLFQAPVIFIVIQAGAVVVAPIIFFVLIRRKKREGAVVYDDV</sequence>
<comment type="caution">
    <text evidence="2">The sequence shown here is derived from an EMBL/GenBank/DDBJ whole genome shotgun (WGS) entry which is preliminary data.</text>
</comment>
<keyword evidence="1" id="KW-1133">Transmembrane helix</keyword>
<name>A0A9X2A0Y5_9BACI</name>
<accession>A0A9X2A0Y5</accession>
<evidence type="ECO:0000313" key="2">
    <source>
        <dbReference type="EMBL" id="MCL7746695.1"/>
    </source>
</evidence>
<organism evidence="2 3">
    <name type="scientific">Halalkalibacter alkaliphilus</name>
    <dbReference type="NCBI Taxonomy" id="2917993"/>
    <lineage>
        <taxon>Bacteria</taxon>
        <taxon>Bacillati</taxon>
        <taxon>Bacillota</taxon>
        <taxon>Bacilli</taxon>
        <taxon>Bacillales</taxon>
        <taxon>Bacillaceae</taxon>
        <taxon>Halalkalibacter</taxon>
    </lineage>
</organism>
<dbReference type="InterPro" id="IPR035238">
    <property type="entry name" value="DUF5345"/>
</dbReference>
<gene>
    <name evidence="2" type="ORF">MF646_06100</name>
</gene>
<protein>
    <submittedName>
        <fullName evidence="2">YxlC family protein</fullName>
    </submittedName>
</protein>
<evidence type="ECO:0000256" key="1">
    <source>
        <dbReference type="SAM" id="Phobius"/>
    </source>
</evidence>
<proteinExistence type="predicted"/>
<dbReference type="Proteomes" id="UP001139150">
    <property type="component" value="Unassembled WGS sequence"/>
</dbReference>
<dbReference type="AlphaFoldDB" id="A0A9X2A0Y5"/>
<feature type="transmembrane region" description="Helical" evidence="1">
    <location>
        <begin position="53"/>
        <end position="71"/>
    </location>
</feature>
<keyword evidence="1" id="KW-0812">Transmembrane</keyword>
<keyword evidence="3" id="KW-1185">Reference proteome</keyword>